<dbReference type="Proteomes" id="UP000656042">
    <property type="component" value="Unassembled WGS sequence"/>
</dbReference>
<accession>A0A8J3FR11</accession>
<protein>
    <submittedName>
        <fullName evidence="1">Uncharacterized protein</fullName>
    </submittedName>
</protein>
<proteinExistence type="predicted"/>
<reference evidence="1" key="2">
    <citation type="submission" date="2020-09" db="EMBL/GenBank/DDBJ databases">
        <authorList>
            <person name="Sun Q."/>
            <person name="Zhou Y."/>
        </authorList>
    </citation>
    <scope>NUCLEOTIDE SEQUENCE</scope>
    <source>
        <strain evidence="1">CGMCC 4.7299</strain>
    </source>
</reference>
<dbReference type="RefSeq" id="WP_229716044.1">
    <property type="nucleotide sequence ID" value="NZ_BMMX01000024.1"/>
</dbReference>
<evidence type="ECO:0000313" key="2">
    <source>
        <dbReference type="Proteomes" id="UP000656042"/>
    </source>
</evidence>
<comment type="caution">
    <text evidence="1">The sequence shown here is derived from an EMBL/GenBank/DDBJ whole genome shotgun (WGS) entry which is preliminary data.</text>
</comment>
<dbReference type="AlphaFoldDB" id="A0A8J3FR11"/>
<evidence type="ECO:0000313" key="1">
    <source>
        <dbReference type="EMBL" id="GGL05340.1"/>
    </source>
</evidence>
<reference evidence="1" key="1">
    <citation type="journal article" date="2014" name="Int. J. Syst. Evol. Microbiol.">
        <title>Complete genome sequence of Corynebacterium casei LMG S-19264T (=DSM 44701T), isolated from a smear-ripened cheese.</title>
        <authorList>
            <consortium name="US DOE Joint Genome Institute (JGI-PGF)"/>
            <person name="Walter F."/>
            <person name="Albersmeier A."/>
            <person name="Kalinowski J."/>
            <person name="Ruckert C."/>
        </authorList>
    </citation>
    <scope>NUCLEOTIDE SEQUENCE</scope>
    <source>
        <strain evidence="1">CGMCC 4.7299</strain>
    </source>
</reference>
<sequence length="83" mass="8956">MDSLAIAASLLCPAATLVTLGYAAVCTASPFGRCRRCRGLGRTVSRSGRRVLLCRHCDGAGIRIRTGRHLFHLAARIHRDGTH</sequence>
<organism evidence="1 2">
    <name type="scientific">Mangrovihabitans endophyticus</name>
    <dbReference type="NCBI Taxonomy" id="1751298"/>
    <lineage>
        <taxon>Bacteria</taxon>
        <taxon>Bacillati</taxon>
        <taxon>Actinomycetota</taxon>
        <taxon>Actinomycetes</taxon>
        <taxon>Micromonosporales</taxon>
        <taxon>Micromonosporaceae</taxon>
        <taxon>Mangrovihabitans</taxon>
    </lineage>
</organism>
<keyword evidence="2" id="KW-1185">Reference proteome</keyword>
<name>A0A8J3FR11_9ACTN</name>
<gene>
    <name evidence="1" type="ORF">GCM10012284_44780</name>
</gene>
<dbReference type="EMBL" id="BMMX01000024">
    <property type="protein sequence ID" value="GGL05340.1"/>
    <property type="molecule type" value="Genomic_DNA"/>
</dbReference>